<feature type="domain" description="Glucosyltransferase 24 catalytic" evidence="15">
    <location>
        <begin position="1333"/>
        <end position="1600"/>
    </location>
</feature>
<dbReference type="SUPFAM" id="SSF53448">
    <property type="entry name" value="Nucleotide-diphospho-sugar transferases"/>
    <property type="match status" value="1"/>
</dbReference>
<evidence type="ECO:0000313" key="16">
    <source>
        <dbReference type="EMBL" id="POW09259.1"/>
    </source>
</evidence>
<dbReference type="Pfam" id="PF18402">
    <property type="entry name" value="Thioredoxin_14"/>
    <property type="match status" value="1"/>
</dbReference>
<sequence length="1651" mass="186471">MERAETAEAKFKKLEMDSMLKDQELVSLQHKVSNLETDLETAEKKISDSKVHKEEEESNKSANENLNRKIALLESELDNAEKNLRETTDKLRQVDVKAEHFERQVQRIESERDSWEKKWEETQEKYIASKRELEEVVQAMEISTMKRSAGLRAHLGLLLISTIDVLAGSPPISVSIQATWQEPPILIQVLESAALERPSLFFPSIDAVCSDWENSKSKLSTDKQKYEYLTSLLGSPGLLDGPGGLESLAFSVALKEAQPKIEAFRAWYASLPSNLTGELDSTDQCQSWTLINDSKICNPSELSELLDSNNFSENNFTESSRNLKSFPSIISTSYTKPPQSSRLRLLHIFRWKIPSGPLKTSSKSQSASLLSGWGASLDIKKSEYLTLDDRPVESSSSDDTQLIIDGTSATENLADSEQAKLKPLKAAEIFDIGAKATQHVLSSPSPLSALRKLTEDFPLVAHTLVNEWVPGRISTELRLELKENMANSIPPGQSVIWMNGLQISSLVSLENLNLFKLVEIMRNERRWIGSLSSLGLNSLQARNLIIDEKLNSAMNPEASSGSAIGEIDASSLGVRFDASDRQEGGGAIIWLNDLENDPRYSMWPSTLRAILRPTFPGQLHPIGRNLINVVLGLDLTQTQNLHTLGHVIEAFITRTLPIRWGIVPIPTKDPSEGEKISRSFWDMTEALGPMEALKFIKEFTQNLEEESRKIDIKKFVIQANERVSNENESSSKDIKSDQDEKFKIWLNKSQLYSSRLSLCSNDHSLPACMLINGRFFPMEENYRSHLQETATLHTGFIQHQVYYNLLKDDQNVADYLYDLPLVHRARNDLVFPSEARPLKFVIWSKLFNLLPMFLRQIRFSRMQMRLRAMPNRAPSHLMGSWKSRFQGWDKGSMHDVSVQVSFVHTPSDNSETPTELSSSLAELITASVDAKITTQDVIDQLSRHEYQITVSDDGSPTTPGSDIPVARHQTWLGTHEFARTIGVKSDDGLAIIINGRLVHVSSTTKLLNEDLTLLVEYETQQRINPLMEALKTLDEFDLNKYHSNLPLIMSTVGVVLVGSDDGSSQTSSSEARSAKHLSRIGTHSSYQHGDKENALFEFSVILNPPAKLLNDDVSMKVWFNPSLELNELPIKRFFRTAISNSLEFDKNGRAIPALVNFDGIPTETLFTLAIDTPPAWLALPHDSIHDLDNIMLSELLLHLLRNQEVDTIIMANLGYFQFKSSPGIHRLSIRPGRSLELYQFEKTDSSLGIDDDEPYQFLCLTTFNGLTIYPRVRKRPDKISESLIQPLSASSTSSKKGPVGEFSKLMGQVKDLASGMLRGQGSDLANGTSRSVINVFTVASGLLYERMAYLMCSGSTDLKRLLKFLVWFISNFLSPSFKRFIPHLAKEYGFDYQLVTYRWPSWLRAQKEKQRVIWGYKILFLDVLFPLEVDRVIFVDSDQIVRTDLKDLYELDLEGAPYAYAPMCNDRNETKGFRFWDTGYWKESLQGRPYHISALYVVDLRVFRTIAAGDQLRQHYQSLSADPGSLANLDQDLPNNMQSILPIYTLDQSWLWCETWCSDEGLKTAKTIDLCNNPLTHEPKLKRARRLIPEWDTYDQEVAALASRIKKNLNEDDSSAKITVQAGLKIDDEDLNHSVHQKDDQSSSVLDRDEL</sequence>
<dbReference type="InterPro" id="IPR029044">
    <property type="entry name" value="Nucleotide-diphossugar_trans"/>
</dbReference>
<reference evidence="16" key="1">
    <citation type="submission" date="2017-12" db="EMBL/GenBank/DDBJ databases">
        <title>Gene loss provides genomic basis for host adaptation in cereal stripe rust fungi.</title>
        <authorList>
            <person name="Xia C."/>
        </authorList>
    </citation>
    <scope>NUCLEOTIDE SEQUENCE [LARGE SCALE GENOMIC DNA]</scope>
    <source>
        <strain evidence="16">93-210</strain>
    </source>
</reference>
<evidence type="ECO:0000259" key="11">
    <source>
        <dbReference type="Pfam" id="PF18400"/>
    </source>
</evidence>
<dbReference type="GO" id="GO:0003980">
    <property type="term" value="F:UDP-glucose:glycoprotein glucosyltransferase activity"/>
    <property type="evidence" value="ECO:0007669"/>
    <property type="project" value="InterPro"/>
</dbReference>
<keyword evidence="5" id="KW-0808">Transferase</keyword>
<dbReference type="Pfam" id="PF18404">
    <property type="entry name" value="Glyco_transf_24"/>
    <property type="match status" value="1"/>
</dbReference>
<dbReference type="GO" id="GO:0005788">
    <property type="term" value="C:endoplasmic reticulum lumen"/>
    <property type="evidence" value="ECO:0007669"/>
    <property type="project" value="UniProtKB-SubCell"/>
</dbReference>
<dbReference type="InterPro" id="IPR040692">
    <property type="entry name" value="UGGT_TRXL_3"/>
</dbReference>
<comment type="caution">
    <text evidence="16">The sequence shown here is derived from an EMBL/GenBank/DDBJ whole genome shotgun (WGS) entry which is preliminary data.</text>
</comment>
<dbReference type="InterPro" id="IPR040497">
    <property type="entry name" value="Glyco_transf_24"/>
</dbReference>
<dbReference type="PANTHER" id="PTHR11226:SF0">
    <property type="entry name" value="UDP-GLUCOSE:GLYCOPROTEIN GLUCOSYLTRANSFERASE"/>
    <property type="match status" value="1"/>
</dbReference>
<dbReference type="CDD" id="cd06432">
    <property type="entry name" value="GT8_HUGT1_C_like"/>
    <property type="match status" value="1"/>
</dbReference>
<evidence type="ECO:0000259" key="14">
    <source>
        <dbReference type="Pfam" id="PF18403"/>
    </source>
</evidence>
<dbReference type="Gene3D" id="1.20.5.170">
    <property type="match status" value="1"/>
</dbReference>
<dbReference type="Pfam" id="PF00261">
    <property type="entry name" value="Tropomyosin"/>
    <property type="match status" value="1"/>
</dbReference>
<organism evidence="16 17">
    <name type="scientific">Puccinia striiformis</name>
    <dbReference type="NCBI Taxonomy" id="27350"/>
    <lineage>
        <taxon>Eukaryota</taxon>
        <taxon>Fungi</taxon>
        <taxon>Dikarya</taxon>
        <taxon>Basidiomycota</taxon>
        <taxon>Pucciniomycotina</taxon>
        <taxon>Pucciniomycetes</taxon>
        <taxon>Pucciniales</taxon>
        <taxon>Pucciniaceae</taxon>
        <taxon>Puccinia</taxon>
    </lineage>
</organism>
<evidence type="ECO:0000313" key="17">
    <source>
        <dbReference type="Proteomes" id="UP000239156"/>
    </source>
</evidence>
<dbReference type="VEuPathDB" id="FungiDB:PSTT_06979"/>
<feature type="region of interest" description="Disordered" evidence="10">
    <location>
        <begin position="1064"/>
        <end position="1085"/>
    </location>
</feature>
<dbReference type="Proteomes" id="UP000239156">
    <property type="component" value="Unassembled WGS sequence"/>
</dbReference>
<evidence type="ECO:0000259" key="15">
    <source>
        <dbReference type="Pfam" id="PF18404"/>
    </source>
</evidence>
<accession>A0A2S4VIE9</accession>
<keyword evidence="6" id="KW-0732">Signal</keyword>
<evidence type="ECO:0000256" key="8">
    <source>
        <dbReference type="ARBA" id="ARBA00023054"/>
    </source>
</evidence>
<dbReference type="SUPFAM" id="SSF57997">
    <property type="entry name" value="Tropomyosin"/>
    <property type="match status" value="1"/>
</dbReference>
<feature type="region of interest" description="Disordered" evidence="10">
    <location>
        <begin position="36"/>
        <end position="66"/>
    </location>
</feature>
<dbReference type="PANTHER" id="PTHR11226">
    <property type="entry name" value="UDP-GLUCOSE GLYCOPROTEIN:GLUCOSYLTRANSFERASE"/>
    <property type="match status" value="1"/>
</dbReference>
<feature type="compositionally biased region" description="Basic and acidic residues" evidence="10">
    <location>
        <begin position="1631"/>
        <end position="1651"/>
    </location>
</feature>
<feature type="domain" description="UGGT thioredoxin-like" evidence="11">
    <location>
        <begin position="182"/>
        <end position="313"/>
    </location>
</feature>
<dbReference type="InterPro" id="IPR040525">
    <property type="entry name" value="UGGT_TRXL_4"/>
</dbReference>
<dbReference type="GO" id="GO:0051082">
    <property type="term" value="F:unfolded protein binding"/>
    <property type="evidence" value="ECO:0007669"/>
    <property type="project" value="TreeGrafter"/>
</dbReference>
<keyword evidence="9" id="KW-0325">Glycoprotein</keyword>
<feature type="domain" description="UDP-glucose:glycoprotein glucosyltransferase thioredoxin-like" evidence="14">
    <location>
        <begin position="896"/>
        <end position="1034"/>
    </location>
</feature>
<evidence type="ECO:0000256" key="5">
    <source>
        <dbReference type="ARBA" id="ARBA00022679"/>
    </source>
</evidence>
<evidence type="ECO:0000256" key="3">
    <source>
        <dbReference type="ARBA" id="ARBA00004922"/>
    </source>
</evidence>
<evidence type="ECO:0000256" key="10">
    <source>
        <dbReference type="SAM" id="MobiDB-lite"/>
    </source>
</evidence>
<evidence type="ECO:0000256" key="9">
    <source>
        <dbReference type="ARBA" id="ARBA00023180"/>
    </source>
</evidence>
<dbReference type="Gene3D" id="3.90.550.10">
    <property type="entry name" value="Spore Coat Polysaccharide Biosynthesis Protein SpsA, Chain A"/>
    <property type="match status" value="1"/>
</dbReference>
<dbReference type="Pfam" id="PF18403">
    <property type="entry name" value="Thioredoxin_15"/>
    <property type="match status" value="1"/>
</dbReference>
<dbReference type="Pfam" id="PF18400">
    <property type="entry name" value="Thioredoxin_12"/>
    <property type="match status" value="1"/>
</dbReference>
<evidence type="ECO:0000256" key="1">
    <source>
        <dbReference type="ARBA" id="ARBA00001913"/>
    </source>
</evidence>
<name>A0A2S4VIE9_9BASI</name>
<feature type="domain" description="UGGT thioredoxin-like" evidence="12">
    <location>
        <begin position="417"/>
        <end position="555"/>
    </location>
</feature>
<evidence type="ECO:0000256" key="6">
    <source>
        <dbReference type="ARBA" id="ARBA00022729"/>
    </source>
</evidence>
<evidence type="ECO:0000259" key="13">
    <source>
        <dbReference type="Pfam" id="PF18402"/>
    </source>
</evidence>
<gene>
    <name evidence="16" type="ORF">PSTT_06979</name>
</gene>
<evidence type="ECO:0000256" key="7">
    <source>
        <dbReference type="ARBA" id="ARBA00022824"/>
    </source>
</evidence>
<dbReference type="InterPro" id="IPR009448">
    <property type="entry name" value="UDP-g_GGtrans"/>
</dbReference>
<dbReference type="UniPathway" id="UPA00378"/>
<dbReference type="EMBL" id="PKSL01000057">
    <property type="protein sequence ID" value="POW09259.1"/>
    <property type="molecule type" value="Genomic_DNA"/>
</dbReference>
<dbReference type="Pfam" id="PF18401">
    <property type="entry name" value="Thioredoxin_13"/>
    <property type="match status" value="1"/>
</dbReference>
<dbReference type="InterPro" id="IPR040693">
    <property type="entry name" value="UGGT_TRXL_1"/>
</dbReference>
<comment type="subcellular location">
    <subcellularLocation>
        <location evidence="2">Endoplasmic reticulum lumen</location>
    </subcellularLocation>
</comment>
<comment type="pathway">
    <text evidence="3">Protein modification; protein glycosylation.</text>
</comment>
<feature type="region of interest" description="Disordered" evidence="10">
    <location>
        <begin position="1629"/>
        <end position="1651"/>
    </location>
</feature>
<keyword evidence="17" id="KW-1185">Reference proteome</keyword>
<dbReference type="GO" id="GO:0036503">
    <property type="term" value="P:ERAD pathway"/>
    <property type="evidence" value="ECO:0007669"/>
    <property type="project" value="TreeGrafter"/>
</dbReference>
<feature type="domain" description="UGGT thioredoxin-like" evidence="13">
    <location>
        <begin position="576"/>
        <end position="830"/>
    </location>
</feature>
<evidence type="ECO:0000256" key="4">
    <source>
        <dbReference type="ARBA" id="ARBA00006351"/>
    </source>
</evidence>
<evidence type="ECO:0000259" key="12">
    <source>
        <dbReference type="Pfam" id="PF18401"/>
    </source>
</evidence>
<evidence type="ECO:0000256" key="2">
    <source>
        <dbReference type="ARBA" id="ARBA00004319"/>
    </source>
</evidence>
<keyword evidence="7" id="KW-0256">Endoplasmic reticulum</keyword>
<keyword evidence="8" id="KW-0175">Coiled coil</keyword>
<dbReference type="InterPro" id="IPR000533">
    <property type="entry name" value="Tropomyosin"/>
</dbReference>
<comment type="cofactor">
    <cofactor evidence="1">
        <name>Ca(2+)</name>
        <dbReference type="ChEBI" id="CHEBI:29108"/>
    </cofactor>
</comment>
<proteinExistence type="inferred from homology"/>
<comment type="similarity">
    <text evidence="4">Belongs to the glycosyltransferase 8 family.</text>
</comment>
<evidence type="ECO:0008006" key="18">
    <source>
        <dbReference type="Google" id="ProtNLM"/>
    </source>
</evidence>
<dbReference type="GO" id="GO:0018279">
    <property type="term" value="P:protein N-linked glycosylation via asparagine"/>
    <property type="evidence" value="ECO:0007669"/>
    <property type="project" value="TreeGrafter"/>
</dbReference>
<feature type="compositionally biased region" description="Basic and acidic residues" evidence="10">
    <location>
        <begin position="41"/>
        <end position="59"/>
    </location>
</feature>
<protein>
    <recommendedName>
        <fullName evidence="18">UDP-glucose:glycoprotein glucosyltransferase</fullName>
    </recommendedName>
</protein>
<dbReference type="Pfam" id="PF06427">
    <property type="entry name" value="UDP-g_GGTase"/>
    <property type="match status" value="1"/>
</dbReference>
<dbReference type="InterPro" id="IPR040694">
    <property type="entry name" value="UGGT_TRXL_2"/>
</dbReference>